<dbReference type="AlphaFoldDB" id="G0VFE2"/>
<comment type="similarity">
    <text evidence="1 4">Belongs to the UPP synthase family.</text>
</comment>
<dbReference type="eggNOG" id="KOG1602">
    <property type="taxonomic scope" value="Eukaryota"/>
</dbReference>
<reference evidence="5 6" key="1">
    <citation type="journal article" date="2011" name="Proc. Natl. Acad. Sci. U.S.A.">
        <title>Evolutionary erosion of yeast sex chromosomes by mating-type switching accidents.</title>
        <authorList>
            <person name="Gordon J.L."/>
            <person name="Armisen D."/>
            <person name="Proux-Wera E."/>
            <person name="Oheigeartaigh S.S."/>
            <person name="Byrne K.P."/>
            <person name="Wolfe K.H."/>
        </authorList>
    </citation>
    <scope>NUCLEOTIDE SEQUENCE [LARGE SCALE GENOMIC DNA]</scope>
    <source>
        <strain evidence="6">ATCC 76901 / BCRC 22586 / CBS 4309 / NBRC 1992 / NRRL Y-12630</strain>
    </source>
</reference>
<dbReference type="EC" id="2.5.1.-" evidence="4"/>
<dbReference type="PANTHER" id="PTHR10291">
    <property type="entry name" value="DEHYDRODOLICHYL DIPHOSPHATE SYNTHASE FAMILY MEMBER"/>
    <property type="match status" value="1"/>
</dbReference>
<dbReference type="GO" id="GO:0005811">
    <property type="term" value="C:lipid droplet"/>
    <property type="evidence" value="ECO:0007669"/>
    <property type="project" value="EnsemblFungi"/>
</dbReference>
<dbReference type="Proteomes" id="UP000001640">
    <property type="component" value="Chromosome 5"/>
</dbReference>
<dbReference type="GO" id="GO:0016020">
    <property type="term" value="C:membrane"/>
    <property type="evidence" value="ECO:0007669"/>
    <property type="project" value="TreeGrafter"/>
</dbReference>
<dbReference type="GeneID" id="96903840"/>
<evidence type="ECO:0000256" key="2">
    <source>
        <dbReference type="ARBA" id="ARBA00022679"/>
    </source>
</evidence>
<dbReference type="KEGG" id="ncs:NCAS_0E01380"/>
<dbReference type="FunFam" id="3.40.1180.10:FF:000005">
    <property type="entry name" value="Alkyl transferase"/>
    <property type="match status" value="1"/>
</dbReference>
<dbReference type="GO" id="GO:1904423">
    <property type="term" value="C:dehydrodolichyl diphosphate synthase complex"/>
    <property type="evidence" value="ECO:0007669"/>
    <property type="project" value="EnsemblFungi"/>
</dbReference>
<keyword evidence="6" id="KW-1185">Reference proteome</keyword>
<dbReference type="HOGENOM" id="CLU_038505_0_0_1"/>
<evidence type="ECO:0000256" key="3">
    <source>
        <dbReference type="ARBA" id="ARBA00022842"/>
    </source>
</evidence>
<dbReference type="InterPro" id="IPR018520">
    <property type="entry name" value="UPP_synth-like_CS"/>
</dbReference>
<protein>
    <recommendedName>
        <fullName evidence="4">Alkyl transferase</fullName>
        <ecNumber evidence="4">2.5.1.-</ecNumber>
    </recommendedName>
</protein>
<sequence>MDNQSTTSSIPGYSLTLKWIKNIFSRTIRVSRNVPRHVGFIMDGNRRYARRNHLQVKEGHEAGFFTMSKILELCYESGVECATVYAFSIENFKRSPHEVDALMKLAKDRIRQIVASGEMAEKYGIKVRIIGDLSLLDKELRDDMNNAMEITKNNKRAVLNICFPYTGREEIVHSMQNVVELAQANSDDPKFIIDEQLINANLYTGDQPPLDLLIRTSGMVRLSDFMVWQVSNKGVAIELIDCLWPDFGPLRMAWILLKFVFQKSFSNRNKKMEDEDLDIDFNEEDQDEISIKAKKSA</sequence>
<dbReference type="OMA" id="FDRRDLW"/>
<dbReference type="PANTHER" id="PTHR10291:SF43">
    <property type="entry name" value="DEHYDRODOLICHYL DIPHOSPHATE SYNTHASE COMPLEX SUBUNIT DHDDS"/>
    <property type="match status" value="1"/>
</dbReference>
<dbReference type="InParanoid" id="G0VFE2"/>
<dbReference type="HAMAP" id="MF_01139">
    <property type="entry name" value="ISPT"/>
    <property type="match status" value="1"/>
</dbReference>
<dbReference type="GO" id="GO:0043048">
    <property type="term" value="P:dolichyl monophosphate biosynthetic process"/>
    <property type="evidence" value="ECO:0007669"/>
    <property type="project" value="EnsemblFungi"/>
</dbReference>
<keyword evidence="3" id="KW-0460">Magnesium</keyword>
<dbReference type="STRING" id="1064592.G0VFE2"/>
<dbReference type="FunCoup" id="G0VFE2">
    <property type="interactions" value="422"/>
</dbReference>
<keyword evidence="2 4" id="KW-0808">Transferase</keyword>
<gene>
    <name evidence="5" type="primary">NCAS0E01380</name>
    <name evidence="5" type="ordered locus">NCAS_0E01380</name>
</gene>
<dbReference type="PROSITE" id="PS01066">
    <property type="entry name" value="UPP_SYNTHASE"/>
    <property type="match status" value="1"/>
</dbReference>
<name>G0VFE2_NAUCA</name>
<organism evidence="5 6">
    <name type="scientific">Naumovozyma castellii</name>
    <name type="common">Yeast</name>
    <name type="synonym">Saccharomyces castellii</name>
    <dbReference type="NCBI Taxonomy" id="27288"/>
    <lineage>
        <taxon>Eukaryota</taxon>
        <taxon>Fungi</taxon>
        <taxon>Dikarya</taxon>
        <taxon>Ascomycota</taxon>
        <taxon>Saccharomycotina</taxon>
        <taxon>Saccharomycetes</taxon>
        <taxon>Saccharomycetales</taxon>
        <taxon>Saccharomycetaceae</taxon>
        <taxon>Naumovozyma</taxon>
    </lineage>
</organism>
<dbReference type="GO" id="GO:0006888">
    <property type="term" value="P:endoplasmic reticulum to Golgi vesicle-mediated transport"/>
    <property type="evidence" value="ECO:0007669"/>
    <property type="project" value="EnsemblFungi"/>
</dbReference>
<dbReference type="OrthoDB" id="4173905at2759"/>
<dbReference type="EMBL" id="HE576756">
    <property type="protein sequence ID" value="CCC70208.1"/>
    <property type="molecule type" value="Genomic_DNA"/>
</dbReference>
<evidence type="ECO:0000256" key="4">
    <source>
        <dbReference type="RuleBase" id="RU363018"/>
    </source>
</evidence>
<dbReference type="GO" id="GO:0016094">
    <property type="term" value="P:polyprenol biosynthetic process"/>
    <property type="evidence" value="ECO:0007669"/>
    <property type="project" value="TreeGrafter"/>
</dbReference>
<dbReference type="Pfam" id="PF01255">
    <property type="entry name" value="Prenyltransf"/>
    <property type="match status" value="1"/>
</dbReference>
<evidence type="ECO:0000313" key="6">
    <source>
        <dbReference type="Proteomes" id="UP000001640"/>
    </source>
</evidence>
<accession>G0VFE2</accession>
<dbReference type="SUPFAM" id="SSF64005">
    <property type="entry name" value="Undecaprenyl diphosphate synthase"/>
    <property type="match status" value="1"/>
</dbReference>
<evidence type="ECO:0000313" key="5">
    <source>
        <dbReference type="EMBL" id="CCC70208.1"/>
    </source>
</evidence>
<dbReference type="Gene3D" id="3.40.1180.10">
    <property type="entry name" value="Decaprenyl diphosphate synthase-like"/>
    <property type="match status" value="1"/>
</dbReference>
<reference key="2">
    <citation type="submission" date="2011-08" db="EMBL/GenBank/DDBJ databases">
        <title>Genome sequence of Naumovozyma castellii.</title>
        <authorList>
            <person name="Gordon J.L."/>
            <person name="Armisen D."/>
            <person name="Proux-Wera E."/>
            <person name="OhEigeartaigh S.S."/>
            <person name="Byrne K.P."/>
            <person name="Wolfe K.H."/>
        </authorList>
    </citation>
    <scope>NUCLEOTIDE SEQUENCE</scope>
    <source>
        <strain>Type strain:CBS 4309</strain>
    </source>
</reference>
<dbReference type="RefSeq" id="XP_003676568.1">
    <property type="nucleotide sequence ID" value="XM_003676520.1"/>
</dbReference>
<dbReference type="InterPro" id="IPR001441">
    <property type="entry name" value="UPP_synth-like"/>
</dbReference>
<dbReference type="GO" id="GO:0005783">
    <property type="term" value="C:endoplasmic reticulum"/>
    <property type="evidence" value="ECO:0007669"/>
    <property type="project" value="EnsemblFungi"/>
</dbReference>
<dbReference type="GO" id="GO:0045547">
    <property type="term" value="F:ditrans,polycis-polyprenyl diphosphate synthase [(2E,6E)-farnesyl diphosphate specific] activity"/>
    <property type="evidence" value="ECO:0007669"/>
    <property type="project" value="EnsemblFungi"/>
</dbReference>
<evidence type="ECO:0000256" key="1">
    <source>
        <dbReference type="ARBA" id="ARBA00005432"/>
    </source>
</evidence>
<dbReference type="CDD" id="cd00475">
    <property type="entry name" value="Cis_IPPS"/>
    <property type="match status" value="1"/>
</dbReference>
<dbReference type="NCBIfam" id="TIGR00055">
    <property type="entry name" value="uppS"/>
    <property type="match status" value="1"/>
</dbReference>
<proteinExistence type="inferred from homology"/>
<dbReference type="InterPro" id="IPR036424">
    <property type="entry name" value="UPP_synth-like_sf"/>
</dbReference>